<dbReference type="eggNOG" id="COG3209">
    <property type="taxonomic scope" value="Bacteria"/>
</dbReference>
<dbReference type="InterPro" id="IPR031325">
    <property type="entry name" value="RHS_repeat"/>
</dbReference>
<proteinExistence type="predicted"/>
<feature type="chain" id="PRO_5003829543" evidence="2">
    <location>
        <begin position="25"/>
        <end position="331"/>
    </location>
</feature>
<gene>
    <name evidence="3" type="ordered locus">B5T_03180</name>
</gene>
<dbReference type="KEGG" id="adi:B5T_03180"/>
<organism evidence="3 4">
    <name type="scientific">Alcanivorax dieselolei (strain DSM 16502 / CGMCC 1.3690 / MCCC 1A00001 / B-5)</name>
    <name type="common">Alloalcanivorax dieselolei</name>
    <dbReference type="NCBI Taxonomy" id="930169"/>
    <lineage>
        <taxon>Bacteria</taxon>
        <taxon>Pseudomonadati</taxon>
        <taxon>Pseudomonadota</taxon>
        <taxon>Gammaproteobacteria</taxon>
        <taxon>Oceanospirillales</taxon>
        <taxon>Alcanivoracaceae</taxon>
        <taxon>Alloalcanivorax</taxon>
    </lineage>
</organism>
<evidence type="ECO:0000256" key="1">
    <source>
        <dbReference type="SAM" id="MobiDB-lite"/>
    </source>
</evidence>
<evidence type="ECO:0000256" key="2">
    <source>
        <dbReference type="SAM" id="SignalP"/>
    </source>
</evidence>
<dbReference type="HOGENOM" id="CLU_923311_0_0_6"/>
<dbReference type="InterPro" id="IPR006530">
    <property type="entry name" value="YD"/>
</dbReference>
<feature type="region of interest" description="Disordered" evidence="1">
    <location>
        <begin position="262"/>
        <end position="315"/>
    </location>
</feature>
<feature type="compositionally biased region" description="Gly residues" evidence="1">
    <location>
        <begin position="277"/>
        <end position="289"/>
    </location>
</feature>
<dbReference type="Pfam" id="PF05593">
    <property type="entry name" value="RHS_repeat"/>
    <property type="match status" value="1"/>
</dbReference>
<keyword evidence="2" id="KW-0732">Signal</keyword>
<dbReference type="Gene3D" id="2.180.10.10">
    <property type="entry name" value="RHS repeat-associated core"/>
    <property type="match status" value="1"/>
</dbReference>
<dbReference type="NCBIfam" id="TIGR01643">
    <property type="entry name" value="YD_repeat_2x"/>
    <property type="match status" value="1"/>
</dbReference>
<sequence>MKTPIRLLKTLLGLTVLLCGLVNAATYSYDALGRVTAIQYENGTQVTYQYDAMGNRTEVAVVQGDDEPEEQVFEATITVPGKVGRPAINLRALANQNGYDGTQKARITFTVPASATVMGTGGAASAKAGGVAIDTGTWPKSLGNELTLRVLGKVYGGGGAGGNAVMRDANPLSGGKGGAAINLRADIKLIIESGGQVKAGGGGGGSGASSKGGDRPFSDAWNNSHFGGAGGGGFPNGAGGGVENVNFATSGGAGTVSGGGGLGSSALKTGRQPTPYGRGGNGGGAGQAGARGQTSWDGRTGGAGGAPGAALVSNGNNYTLTNRGVLVGARR</sequence>
<dbReference type="STRING" id="930169.B5T_03180"/>
<dbReference type="Proteomes" id="UP000006286">
    <property type="component" value="Chromosome"/>
</dbReference>
<feature type="compositionally biased region" description="Gly residues" evidence="1">
    <location>
        <begin position="197"/>
        <end position="207"/>
    </location>
</feature>
<protein>
    <submittedName>
        <fullName evidence="3">YD repeat-containing protein</fullName>
    </submittedName>
</protein>
<dbReference type="AlphaFoldDB" id="K0CI80"/>
<evidence type="ECO:0000313" key="3">
    <source>
        <dbReference type="EMBL" id="AFT71447.1"/>
    </source>
</evidence>
<reference evidence="3 4" key="1">
    <citation type="journal article" date="2012" name="J. Bacteriol.">
        <title>Complete genome sequence of Alcanivorax dieselolei type strain B5.</title>
        <authorList>
            <person name="Lai Q."/>
            <person name="Li W."/>
            <person name="Shao Z."/>
        </authorList>
    </citation>
    <scope>NUCLEOTIDE SEQUENCE [LARGE SCALE GENOMIC DNA]</scope>
    <source>
        <strain evidence="4">DSM 16502 / CGMCC 1.3690 / B-5</strain>
    </source>
</reference>
<evidence type="ECO:0000313" key="4">
    <source>
        <dbReference type="Proteomes" id="UP000006286"/>
    </source>
</evidence>
<dbReference type="RefSeq" id="WP_014995509.1">
    <property type="nucleotide sequence ID" value="NC_018691.1"/>
</dbReference>
<name>K0CI80_ALCDB</name>
<feature type="signal peptide" evidence="2">
    <location>
        <begin position="1"/>
        <end position="24"/>
    </location>
</feature>
<feature type="region of interest" description="Disordered" evidence="1">
    <location>
        <begin position="196"/>
        <end position="228"/>
    </location>
</feature>
<dbReference type="EMBL" id="CP003466">
    <property type="protein sequence ID" value="AFT71447.1"/>
    <property type="molecule type" value="Genomic_DNA"/>
</dbReference>
<accession>K0CI80</accession>
<keyword evidence="4" id="KW-1185">Reference proteome</keyword>